<proteinExistence type="predicted"/>
<evidence type="ECO:0000313" key="1">
    <source>
        <dbReference type="EMBL" id="KAJ1164226.1"/>
    </source>
</evidence>
<gene>
    <name evidence="1" type="ORF">NDU88_004671</name>
</gene>
<evidence type="ECO:0000313" key="2">
    <source>
        <dbReference type="Proteomes" id="UP001066276"/>
    </source>
</evidence>
<sequence length="148" mass="16274">MLLTSRPRQLLKHIQGHSPRNNMLIRHLELPPAKLGPAAHQSTLARETEPLESRAGSFISVVATDIFIRATNKPSQAACQAAPCPGAVISTEMRVECVGAFYNIYDIIARLTVLRYTRVLAENKNNAPAPRLYTPSAEVDHAVSKYSL</sequence>
<dbReference type="AlphaFoldDB" id="A0AAV7SJI0"/>
<dbReference type="Proteomes" id="UP001066276">
    <property type="component" value="Chromosome 4_2"/>
</dbReference>
<dbReference type="EMBL" id="JANPWB010000008">
    <property type="protein sequence ID" value="KAJ1164226.1"/>
    <property type="molecule type" value="Genomic_DNA"/>
</dbReference>
<organism evidence="1 2">
    <name type="scientific">Pleurodeles waltl</name>
    <name type="common">Iberian ribbed newt</name>
    <dbReference type="NCBI Taxonomy" id="8319"/>
    <lineage>
        <taxon>Eukaryota</taxon>
        <taxon>Metazoa</taxon>
        <taxon>Chordata</taxon>
        <taxon>Craniata</taxon>
        <taxon>Vertebrata</taxon>
        <taxon>Euteleostomi</taxon>
        <taxon>Amphibia</taxon>
        <taxon>Batrachia</taxon>
        <taxon>Caudata</taxon>
        <taxon>Salamandroidea</taxon>
        <taxon>Salamandridae</taxon>
        <taxon>Pleurodelinae</taxon>
        <taxon>Pleurodeles</taxon>
    </lineage>
</organism>
<name>A0AAV7SJI0_PLEWA</name>
<comment type="caution">
    <text evidence="1">The sequence shown here is derived from an EMBL/GenBank/DDBJ whole genome shotgun (WGS) entry which is preliminary data.</text>
</comment>
<accession>A0AAV7SJI0</accession>
<reference evidence="1" key="1">
    <citation type="journal article" date="2022" name="bioRxiv">
        <title>Sequencing and chromosome-scale assembly of the giantPleurodeles waltlgenome.</title>
        <authorList>
            <person name="Brown T."/>
            <person name="Elewa A."/>
            <person name="Iarovenko S."/>
            <person name="Subramanian E."/>
            <person name="Araus A.J."/>
            <person name="Petzold A."/>
            <person name="Susuki M."/>
            <person name="Suzuki K.-i.T."/>
            <person name="Hayashi T."/>
            <person name="Toyoda A."/>
            <person name="Oliveira C."/>
            <person name="Osipova E."/>
            <person name="Leigh N.D."/>
            <person name="Simon A."/>
            <person name="Yun M.H."/>
        </authorList>
    </citation>
    <scope>NUCLEOTIDE SEQUENCE</scope>
    <source>
        <strain evidence="1">20211129_DDA</strain>
        <tissue evidence="1">Liver</tissue>
    </source>
</reference>
<protein>
    <submittedName>
        <fullName evidence="1">Uncharacterized protein</fullName>
    </submittedName>
</protein>
<keyword evidence="2" id="KW-1185">Reference proteome</keyword>